<keyword evidence="1" id="KW-0067">ATP-binding</keyword>
<evidence type="ECO:0000259" key="3">
    <source>
        <dbReference type="PROSITE" id="PS50011"/>
    </source>
</evidence>
<dbReference type="InterPro" id="IPR000719">
    <property type="entry name" value="Prot_kinase_dom"/>
</dbReference>
<gene>
    <name evidence="4" type="ORF">RclHR1_07130010</name>
</gene>
<dbReference type="Proteomes" id="UP000247702">
    <property type="component" value="Unassembled WGS sequence"/>
</dbReference>
<dbReference type="STRING" id="94130.A0A2Z6RXD3"/>
<evidence type="ECO:0000256" key="1">
    <source>
        <dbReference type="PROSITE-ProRule" id="PRU10141"/>
    </source>
</evidence>
<keyword evidence="2" id="KW-0175">Coiled coil</keyword>
<dbReference type="Pfam" id="PF07714">
    <property type="entry name" value="PK_Tyr_Ser-Thr"/>
    <property type="match status" value="2"/>
</dbReference>
<dbReference type="InterPro" id="IPR006597">
    <property type="entry name" value="Sel1-like"/>
</dbReference>
<dbReference type="GO" id="GO:0005524">
    <property type="term" value="F:ATP binding"/>
    <property type="evidence" value="ECO:0007669"/>
    <property type="project" value="UniProtKB-UniRule"/>
</dbReference>
<dbReference type="PANTHER" id="PTHR44329">
    <property type="entry name" value="SERINE/THREONINE-PROTEIN KINASE TNNI3K-RELATED"/>
    <property type="match status" value="1"/>
</dbReference>
<dbReference type="PROSITE" id="PS00107">
    <property type="entry name" value="PROTEIN_KINASE_ATP"/>
    <property type="match status" value="1"/>
</dbReference>
<keyword evidence="5" id="KW-1185">Reference proteome</keyword>
<dbReference type="EMBL" id="BEXD01004108">
    <property type="protein sequence ID" value="GBC06911.1"/>
    <property type="molecule type" value="Genomic_DNA"/>
</dbReference>
<dbReference type="GO" id="GO:0004674">
    <property type="term" value="F:protein serine/threonine kinase activity"/>
    <property type="evidence" value="ECO:0007669"/>
    <property type="project" value="TreeGrafter"/>
</dbReference>
<dbReference type="SUPFAM" id="SSF81901">
    <property type="entry name" value="HCP-like"/>
    <property type="match status" value="1"/>
</dbReference>
<dbReference type="InterPro" id="IPR001245">
    <property type="entry name" value="Ser-Thr/Tyr_kinase_cat_dom"/>
</dbReference>
<reference evidence="4 5" key="1">
    <citation type="submission" date="2017-11" db="EMBL/GenBank/DDBJ databases">
        <title>The genome of Rhizophagus clarus HR1 reveals common genetic basis of auxotrophy among arbuscular mycorrhizal fungi.</title>
        <authorList>
            <person name="Kobayashi Y."/>
        </authorList>
    </citation>
    <scope>NUCLEOTIDE SEQUENCE [LARGE SCALE GENOMIC DNA]</scope>
    <source>
        <strain evidence="4 5">HR1</strain>
    </source>
</reference>
<accession>A0A2Z6RXD3</accession>
<dbReference type="SUPFAM" id="SSF56112">
    <property type="entry name" value="Protein kinase-like (PK-like)"/>
    <property type="match status" value="2"/>
</dbReference>
<dbReference type="InterPro" id="IPR017441">
    <property type="entry name" value="Protein_kinase_ATP_BS"/>
</dbReference>
<dbReference type="InterPro" id="IPR011009">
    <property type="entry name" value="Kinase-like_dom_sf"/>
</dbReference>
<evidence type="ECO:0000313" key="4">
    <source>
        <dbReference type="EMBL" id="GBC06911.1"/>
    </source>
</evidence>
<organism evidence="4 5">
    <name type="scientific">Rhizophagus clarus</name>
    <dbReference type="NCBI Taxonomy" id="94130"/>
    <lineage>
        <taxon>Eukaryota</taxon>
        <taxon>Fungi</taxon>
        <taxon>Fungi incertae sedis</taxon>
        <taxon>Mucoromycota</taxon>
        <taxon>Glomeromycotina</taxon>
        <taxon>Glomeromycetes</taxon>
        <taxon>Glomerales</taxon>
        <taxon>Glomeraceae</taxon>
        <taxon>Rhizophagus</taxon>
    </lineage>
</organism>
<sequence length="1013" mass="118814">MDQFIFDNDLKWIPYNKFKNIEYFDKGGSSTIYKATYENIEVVLKCFNCLNDSEDEGLKEFLNVGKIFFYLYNVVSIFGFTKDPTTSYYMLIMEYANKGNLRNCLTEISKTWEQRLFMLYRIIEGLDEIHNNNLIHCNLHDVNILCAKYEENIYGVYISDYLRAKNFLKDDNIYGVIPFIAPEVLKGEPYTPASDIYSFSMIMWEFTSGIPPFNNRAHDLRLALSICKGERPEIIENTPQCYRDLMKKCWDEDPSKRPPASDVLNIIKKWILYDDDGDDGYDKISEELKSNIVEFINAPVEYNNLITEFHSQACYTSRLLNFTSGELNKILEESEKITETYQSSQIELVDLQQKNSRFEKDVQKLKLDLAEKIKEFTEKENALQVMIDNLNEQLEQNKSQFQIQIDQLNEEKNNFQNQLTQKETDIQELKDHYENKLIQFQNNHKQMEDEILKLEKIAEAYYESSQNELKEYRKNSQSVKDIQILKVDEWINWIEEAVTKNYFKYYDYKSFNNIQEIGHGNFGNVYRANWKNSRNYLALKSFYNYNSITIKEIVNELKLQREVDFHENIIRFCGITSENKNDHQKKYLLVMEYADSGTLRNYLSKYFENLTWNDKLNLAFQLANAISCLHDEEIVHRDLHSNNILVHQNTIKLADFGLSKRIEESSNIQSKLFGIVTYVDPQIFNRKRDDNNQVRIYSLNKKSDIYSIGILLWEISSGKPPFCDEQHDVALAMEISQGLREKPSLNTPENYVKIYTDCWDNEPDNRPTANQVIERLNEIIQKENNQFPNKQNNITKIIVDDSLHRDMSQVIKNTNTKEIETSIFDIMVNEIILLLESVSIERKKYEIRNYLRNHKITSQEIFNWLKNNQDNLNSNFLLGVFNHFGVEVNVDKQKAFELYEKAAKSGNVFGMTSLGYCYENGIGTKIDKQKAFELYQKAANLEYALGINNLGRCYENGIGTKSNKKKAFELYQKAANLKNTDGIKNLGRCYENGIGIERNKQKALELYQKAANM</sequence>
<dbReference type="Gene3D" id="1.10.510.10">
    <property type="entry name" value="Transferase(Phosphotransferase) domain 1"/>
    <property type="match status" value="2"/>
</dbReference>
<dbReference type="SMART" id="SM00671">
    <property type="entry name" value="SEL1"/>
    <property type="match status" value="4"/>
</dbReference>
<keyword evidence="1" id="KW-0547">Nucleotide-binding</keyword>
<feature type="binding site" evidence="1">
    <location>
        <position position="540"/>
    </location>
    <ligand>
        <name>ATP</name>
        <dbReference type="ChEBI" id="CHEBI:30616"/>
    </ligand>
</feature>
<feature type="domain" description="Protein kinase" evidence="3">
    <location>
        <begin position="511"/>
        <end position="780"/>
    </location>
</feature>
<dbReference type="AlphaFoldDB" id="A0A2Z6RXD3"/>
<feature type="coiled-coil region" evidence="2">
    <location>
        <begin position="341"/>
        <end position="482"/>
    </location>
</feature>
<dbReference type="Pfam" id="PF08238">
    <property type="entry name" value="Sel1"/>
    <property type="match status" value="4"/>
</dbReference>
<dbReference type="PROSITE" id="PS50011">
    <property type="entry name" value="PROTEIN_KINASE_DOM"/>
    <property type="match status" value="2"/>
</dbReference>
<dbReference type="Gene3D" id="1.25.40.10">
    <property type="entry name" value="Tetratricopeptide repeat domain"/>
    <property type="match status" value="1"/>
</dbReference>
<proteinExistence type="predicted"/>
<feature type="domain" description="Protein kinase" evidence="3">
    <location>
        <begin position="18"/>
        <end position="271"/>
    </location>
</feature>
<dbReference type="InterPro" id="IPR051681">
    <property type="entry name" value="Ser/Thr_Kinases-Pseudokinases"/>
</dbReference>
<evidence type="ECO:0000256" key="2">
    <source>
        <dbReference type="SAM" id="Coils"/>
    </source>
</evidence>
<dbReference type="InterPro" id="IPR011990">
    <property type="entry name" value="TPR-like_helical_dom_sf"/>
</dbReference>
<protein>
    <recommendedName>
        <fullName evidence="3">Protein kinase domain-containing protein</fullName>
    </recommendedName>
</protein>
<dbReference type="PRINTS" id="PR00109">
    <property type="entry name" value="TYRKINASE"/>
</dbReference>
<comment type="caution">
    <text evidence="4">The sequence shown here is derived from an EMBL/GenBank/DDBJ whole genome shotgun (WGS) entry which is preliminary data.</text>
</comment>
<name>A0A2Z6RXD3_9GLOM</name>
<evidence type="ECO:0000313" key="5">
    <source>
        <dbReference type="Proteomes" id="UP000247702"/>
    </source>
</evidence>